<dbReference type="AlphaFoldDB" id="A0A6A5TW12"/>
<feature type="domain" description="DUF7580" evidence="1">
    <location>
        <begin position="202"/>
        <end position="588"/>
    </location>
</feature>
<reference evidence="2" key="1">
    <citation type="journal article" date="2020" name="Stud. Mycol.">
        <title>101 Dothideomycetes genomes: a test case for predicting lifestyles and emergence of pathogens.</title>
        <authorList>
            <person name="Haridas S."/>
            <person name="Albert R."/>
            <person name="Binder M."/>
            <person name="Bloem J."/>
            <person name="Labutti K."/>
            <person name="Salamov A."/>
            <person name="Andreopoulos B."/>
            <person name="Baker S."/>
            <person name="Barry K."/>
            <person name="Bills G."/>
            <person name="Bluhm B."/>
            <person name="Cannon C."/>
            <person name="Castanera R."/>
            <person name="Culley D."/>
            <person name="Daum C."/>
            <person name="Ezra D."/>
            <person name="Gonzalez J."/>
            <person name="Henrissat B."/>
            <person name="Kuo A."/>
            <person name="Liang C."/>
            <person name="Lipzen A."/>
            <person name="Lutzoni F."/>
            <person name="Magnuson J."/>
            <person name="Mondo S."/>
            <person name="Nolan M."/>
            <person name="Ohm R."/>
            <person name="Pangilinan J."/>
            <person name="Park H.-J."/>
            <person name="Ramirez L."/>
            <person name="Alfaro M."/>
            <person name="Sun H."/>
            <person name="Tritt A."/>
            <person name="Yoshinaga Y."/>
            <person name="Zwiers L.-H."/>
            <person name="Turgeon B."/>
            <person name="Goodwin S."/>
            <person name="Spatafora J."/>
            <person name="Crous P."/>
            <person name="Grigoriev I."/>
        </authorList>
    </citation>
    <scope>NUCLEOTIDE SEQUENCE</scope>
    <source>
        <strain evidence="2">CBS 675.92</strain>
    </source>
</reference>
<name>A0A6A5TW12_9PLEO</name>
<dbReference type="OrthoDB" id="5331891at2759"/>
<dbReference type="PANTHER" id="PTHR35186:SF4">
    <property type="entry name" value="PRION-INHIBITION AND PROPAGATION HELO DOMAIN-CONTAINING PROTEIN"/>
    <property type="match status" value="1"/>
</dbReference>
<dbReference type="InterPro" id="IPR056002">
    <property type="entry name" value="DUF7580"/>
</dbReference>
<dbReference type="PANTHER" id="PTHR35186">
    <property type="entry name" value="ANK_REP_REGION DOMAIN-CONTAINING PROTEIN"/>
    <property type="match status" value="1"/>
</dbReference>
<dbReference type="EMBL" id="ML976991">
    <property type="protein sequence ID" value="KAF1956494.1"/>
    <property type="molecule type" value="Genomic_DNA"/>
</dbReference>
<evidence type="ECO:0000313" key="2">
    <source>
        <dbReference type="EMBL" id="KAF1956494.1"/>
    </source>
</evidence>
<sequence>MAGVEIAGLALGALPVILEAIKGYREAYNHVQTYKHATKQLQIIDAQFRVCRLNFLSECRLLLDVVLFDPHLAKEMMADLDHRLWQQDTAKQPLNDLQNENVHACSTIVADAHATIRKFIVRLFKVQASTPNSGKNTLRRARVSAAFMMQKSRFERDIATLRQRNADLNLLRTQLTALWPRIHSASQVSVDATESVGRFSRIRLASGLLHDTLKGSWSCSDQSHLQHWVKLGVDSDAQSTPHLVTLDMAISYETTTLSQRNATIWLFVRSESRNADSRISDDSFSDLVQSLQLHTPIHASSSQTTPRVPASTVASSVTSLAAEEVDLCKVTCVCSHFQQSNRPSGSQHHSKCLGYLESSDHARHRFYPPPIQKRFRPTSVNSTEEITDLISIIEQSQKSSLELLHQYHLALKVATGVLQFHSTAWLSPTWTLQDISIFGTKLSDDTMKSLHLSVRFETNTTIAIHDQAQNQGDSVTSATNGHATSPLSPVDACCKQFSPGIYNVTLFSLGIALLEIAHWQSFQTLTQHDPDEFYAAHRLVRGPAPLGPKYRKVVERCIRCDFEAGSENLDDASLQHAVWSKAVYPLEALIRDTSQAV</sequence>
<organism evidence="2 3">
    <name type="scientific">Byssothecium circinans</name>
    <dbReference type="NCBI Taxonomy" id="147558"/>
    <lineage>
        <taxon>Eukaryota</taxon>
        <taxon>Fungi</taxon>
        <taxon>Dikarya</taxon>
        <taxon>Ascomycota</taxon>
        <taxon>Pezizomycotina</taxon>
        <taxon>Dothideomycetes</taxon>
        <taxon>Pleosporomycetidae</taxon>
        <taxon>Pleosporales</taxon>
        <taxon>Massarineae</taxon>
        <taxon>Massarinaceae</taxon>
        <taxon>Byssothecium</taxon>
    </lineage>
</organism>
<dbReference type="Proteomes" id="UP000800035">
    <property type="component" value="Unassembled WGS sequence"/>
</dbReference>
<evidence type="ECO:0000259" key="1">
    <source>
        <dbReference type="Pfam" id="PF24476"/>
    </source>
</evidence>
<keyword evidence="3" id="KW-1185">Reference proteome</keyword>
<protein>
    <recommendedName>
        <fullName evidence="1">DUF7580 domain-containing protein</fullName>
    </recommendedName>
</protein>
<accession>A0A6A5TW12</accession>
<evidence type="ECO:0000313" key="3">
    <source>
        <dbReference type="Proteomes" id="UP000800035"/>
    </source>
</evidence>
<proteinExistence type="predicted"/>
<dbReference type="Pfam" id="PF24476">
    <property type="entry name" value="DUF7580"/>
    <property type="match status" value="1"/>
</dbReference>
<gene>
    <name evidence="2" type="ORF">CC80DRAFT_547994</name>
</gene>